<dbReference type="Gene3D" id="1.10.150.130">
    <property type="match status" value="1"/>
</dbReference>
<feature type="region of interest" description="Disordered" evidence="3">
    <location>
        <begin position="276"/>
        <end position="308"/>
    </location>
</feature>
<dbReference type="SUPFAM" id="SSF47823">
    <property type="entry name" value="lambda integrase-like, N-terminal domain"/>
    <property type="match status" value="1"/>
</dbReference>
<dbReference type="Proteomes" id="UP000185936">
    <property type="component" value="Unassembled WGS sequence"/>
</dbReference>
<evidence type="ECO:0000313" key="6">
    <source>
        <dbReference type="Proteomes" id="UP000185936"/>
    </source>
</evidence>
<feature type="domain" description="Tyr recombinase" evidence="4">
    <location>
        <begin position="147"/>
        <end position="327"/>
    </location>
</feature>
<organism evidence="5 6">
    <name type="scientific">Natronorubrum thiooxidans</name>
    <dbReference type="NCBI Taxonomy" id="308853"/>
    <lineage>
        <taxon>Archaea</taxon>
        <taxon>Methanobacteriati</taxon>
        <taxon>Methanobacteriota</taxon>
        <taxon>Stenosarchaea group</taxon>
        <taxon>Halobacteria</taxon>
        <taxon>Halobacteriales</taxon>
        <taxon>Natrialbaceae</taxon>
        <taxon>Natronorubrum</taxon>
    </lineage>
</organism>
<keyword evidence="6" id="KW-1185">Reference proteome</keyword>
<dbReference type="Pfam" id="PF00589">
    <property type="entry name" value="Phage_integrase"/>
    <property type="match status" value="1"/>
</dbReference>
<dbReference type="InterPro" id="IPR010998">
    <property type="entry name" value="Integrase_recombinase_N"/>
</dbReference>
<dbReference type="PROSITE" id="PS51898">
    <property type="entry name" value="TYR_RECOMBINASE"/>
    <property type="match status" value="1"/>
</dbReference>
<sequence length="327" mass="36344">MQESDSPNISLRGACPQGVALETVLSQELDSTIQSYLCTLSNEVPDSTYLSHKTTLQTFCEWCITNSVRFDGPIEEDVCQFIQHLLWDSDLAIATVRSHICSLGNYLAYAFQQNPELVMHHLASPLVGASNPDLETLGKQIIGNRVSETSSVTSSDVIESLISDLRQRQFGTRTHAYLELLLDTKSRPEQIRQLNLKDLALKRGQVRVGIPDTHVVNTVGLVTERSVALTKKTVDAVETYVEYERDDVIKTEAEPLFTTLNGRASRSTLRRSIKRASQEAVSNSSLTQQPSGASLTEHDVSEIQPQPITPNDVWQYATSKILEVDNK</sequence>
<accession>A0A1N7HBE9</accession>
<keyword evidence="1" id="KW-0238">DNA-binding</keyword>
<dbReference type="GO" id="GO:0003677">
    <property type="term" value="F:DNA binding"/>
    <property type="evidence" value="ECO:0007669"/>
    <property type="project" value="UniProtKB-KW"/>
</dbReference>
<dbReference type="InterPro" id="IPR013762">
    <property type="entry name" value="Integrase-like_cat_sf"/>
</dbReference>
<reference evidence="6" key="1">
    <citation type="submission" date="2017-01" db="EMBL/GenBank/DDBJ databases">
        <authorList>
            <person name="Varghese N."/>
            <person name="Submissions S."/>
        </authorList>
    </citation>
    <scope>NUCLEOTIDE SEQUENCE [LARGE SCALE GENOMIC DNA]</scope>
    <source>
        <strain evidence="6">type strain: HArc-</strain>
    </source>
</reference>
<evidence type="ECO:0000256" key="3">
    <source>
        <dbReference type="SAM" id="MobiDB-lite"/>
    </source>
</evidence>
<feature type="compositionally biased region" description="Polar residues" evidence="3">
    <location>
        <begin position="279"/>
        <end position="294"/>
    </location>
</feature>
<dbReference type="InterPro" id="IPR002104">
    <property type="entry name" value="Integrase_catalytic"/>
</dbReference>
<name>A0A1N7HBE9_9EURY</name>
<proteinExistence type="predicted"/>
<evidence type="ECO:0000313" key="5">
    <source>
        <dbReference type="EMBL" id="SIS22197.1"/>
    </source>
</evidence>
<dbReference type="SUPFAM" id="SSF56349">
    <property type="entry name" value="DNA breaking-rejoining enzymes"/>
    <property type="match status" value="1"/>
</dbReference>
<evidence type="ECO:0000256" key="2">
    <source>
        <dbReference type="ARBA" id="ARBA00023172"/>
    </source>
</evidence>
<evidence type="ECO:0000256" key="1">
    <source>
        <dbReference type="ARBA" id="ARBA00023125"/>
    </source>
</evidence>
<dbReference type="Gene3D" id="1.10.443.10">
    <property type="entry name" value="Intergrase catalytic core"/>
    <property type="match status" value="1"/>
</dbReference>
<dbReference type="AlphaFoldDB" id="A0A1N7HBE9"/>
<dbReference type="EMBL" id="FTNR01000053">
    <property type="protein sequence ID" value="SIS22197.1"/>
    <property type="molecule type" value="Genomic_DNA"/>
</dbReference>
<protein>
    <submittedName>
        <fullName evidence="5">Site-specific recombinase XerD</fullName>
    </submittedName>
</protein>
<keyword evidence="2" id="KW-0233">DNA recombination</keyword>
<dbReference type="GO" id="GO:0006310">
    <property type="term" value="P:DNA recombination"/>
    <property type="evidence" value="ECO:0007669"/>
    <property type="project" value="UniProtKB-KW"/>
</dbReference>
<dbReference type="InterPro" id="IPR011010">
    <property type="entry name" value="DNA_brk_join_enz"/>
</dbReference>
<dbReference type="GO" id="GO:0015074">
    <property type="term" value="P:DNA integration"/>
    <property type="evidence" value="ECO:0007669"/>
    <property type="project" value="InterPro"/>
</dbReference>
<evidence type="ECO:0000259" key="4">
    <source>
        <dbReference type="PROSITE" id="PS51898"/>
    </source>
</evidence>
<gene>
    <name evidence="5" type="ORF">SAMN05421752_1532</name>
</gene>